<dbReference type="PANTHER" id="PTHR46796:SF12">
    <property type="entry name" value="HTH-TYPE DNA-BINDING TRANSCRIPTIONAL ACTIVATOR EUTR"/>
    <property type="match status" value="1"/>
</dbReference>
<proteinExistence type="predicted"/>
<dbReference type="InterPro" id="IPR009057">
    <property type="entry name" value="Homeodomain-like_sf"/>
</dbReference>
<evidence type="ECO:0000256" key="3">
    <source>
        <dbReference type="ARBA" id="ARBA00023163"/>
    </source>
</evidence>
<comment type="caution">
    <text evidence="6">The sequence shown here is derived from an EMBL/GenBank/DDBJ whole genome shotgun (WGS) entry which is preliminary data.</text>
</comment>
<evidence type="ECO:0000256" key="2">
    <source>
        <dbReference type="ARBA" id="ARBA00023125"/>
    </source>
</evidence>
<evidence type="ECO:0000256" key="4">
    <source>
        <dbReference type="ARBA" id="ARBA00037345"/>
    </source>
</evidence>
<dbReference type="EMBL" id="NTFI01000005">
    <property type="protein sequence ID" value="PHQ24621.1"/>
    <property type="molecule type" value="Genomic_DNA"/>
</dbReference>
<dbReference type="Proteomes" id="UP000229044">
    <property type="component" value="Unassembled WGS sequence"/>
</dbReference>
<evidence type="ECO:0000313" key="6">
    <source>
        <dbReference type="EMBL" id="PHQ24621.1"/>
    </source>
</evidence>
<accession>A0A2G1VCY5</accession>
<keyword evidence="7" id="KW-1185">Reference proteome</keyword>
<dbReference type="SMART" id="SM00342">
    <property type="entry name" value="HTH_ARAC"/>
    <property type="match status" value="1"/>
</dbReference>
<evidence type="ECO:0000256" key="1">
    <source>
        <dbReference type="ARBA" id="ARBA00023015"/>
    </source>
</evidence>
<reference evidence="6 7" key="1">
    <citation type="submission" date="2017-09" db="EMBL/GenBank/DDBJ databases">
        <title>The draft genome sequences of Marinobacter guineae M3B.</title>
        <authorList>
            <person name="Cao J."/>
        </authorList>
    </citation>
    <scope>NUCLEOTIDE SEQUENCE [LARGE SCALE GENOMIC DNA]</scope>
    <source>
        <strain evidence="6 7">M3B</strain>
    </source>
</reference>
<evidence type="ECO:0000313" key="7">
    <source>
        <dbReference type="Proteomes" id="UP000229044"/>
    </source>
</evidence>
<sequence length="344" mass="38740">MRACSTQFYVLEHYLRLATKIPEDWLSSLQIMTRSPRLSMEVDLAGKHQGFCSRLAFLEAGGINVCGVYLKSASSICGSNASTSAIIFPLHGTVDFDINGKHFVSAPGVPFILDPDVEFCARLSPELHLLIVQLSQPTFLKGIRPPQHGDSELVKLLESYLVETAFFRDHQHANQRTCLLGNALNNYFSEGRLETRELKNKVLIGTDRRLCQAFELINDNLKTTVDLEAIAKGSGLSLRNLYYLMRKYTGMTPYGYCQSRRLIKARESLICHHSENPVIADHALRQGFNHAGRFSSYYYDHFGEYPSETLQNLTALKQNAEKVLSVDAGAMKRKKYWYTSSASP</sequence>
<comment type="function">
    <text evidence="4">Regulatory protein of the TOL plasmid xyl operons. XylS activates the xylXYZLTEGFJQKIH operon required for the degradation of toluene, m-xylene and p-xylene.</text>
</comment>
<keyword evidence="3" id="KW-0804">Transcription</keyword>
<dbReference type="GO" id="GO:0003700">
    <property type="term" value="F:DNA-binding transcription factor activity"/>
    <property type="evidence" value="ECO:0007669"/>
    <property type="project" value="InterPro"/>
</dbReference>
<dbReference type="OrthoDB" id="6003540at2"/>
<dbReference type="Pfam" id="PF12833">
    <property type="entry name" value="HTH_18"/>
    <property type="match status" value="1"/>
</dbReference>
<protein>
    <recommendedName>
        <fullName evidence="5">HTH araC/xylS-type domain-containing protein</fullName>
    </recommendedName>
</protein>
<feature type="domain" description="HTH araC/xylS-type" evidence="5">
    <location>
        <begin position="211"/>
        <end position="312"/>
    </location>
</feature>
<dbReference type="AlphaFoldDB" id="A0A2G1VCY5"/>
<evidence type="ECO:0000259" key="5">
    <source>
        <dbReference type="PROSITE" id="PS01124"/>
    </source>
</evidence>
<dbReference type="GO" id="GO:0043565">
    <property type="term" value="F:sequence-specific DNA binding"/>
    <property type="evidence" value="ECO:0007669"/>
    <property type="project" value="InterPro"/>
</dbReference>
<dbReference type="InterPro" id="IPR050204">
    <property type="entry name" value="AraC_XylS_family_regulators"/>
</dbReference>
<dbReference type="SUPFAM" id="SSF46689">
    <property type="entry name" value="Homeodomain-like"/>
    <property type="match status" value="1"/>
</dbReference>
<gene>
    <name evidence="6" type="ORF">CLH62_17175</name>
</gene>
<keyword evidence="1" id="KW-0805">Transcription regulation</keyword>
<dbReference type="PANTHER" id="PTHR46796">
    <property type="entry name" value="HTH-TYPE TRANSCRIPTIONAL ACTIVATOR RHAS-RELATED"/>
    <property type="match status" value="1"/>
</dbReference>
<dbReference type="Gene3D" id="1.10.10.60">
    <property type="entry name" value="Homeodomain-like"/>
    <property type="match status" value="1"/>
</dbReference>
<keyword evidence="2" id="KW-0238">DNA-binding</keyword>
<organism evidence="6 7">
    <name type="scientific">Marinobacter guineae</name>
    <dbReference type="NCBI Taxonomy" id="432303"/>
    <lineage>
        <taxon>Bacteria</taxon>
        <taxon>Pseudomonadati</taxon>
        <taxon>Pseudomonadota</taxon>
        <taxon>Gammaproteobacteria</taxon>
        <taxon>Pseudomonadales</taxon>
        <taxon>Marinobacteraceae</taxon>
        <taxon>Marinobacter</taxon>
    </lineage>
</organism>
<dbReference type="PROSITE" id="PS01124">
    <property type="entry name" value="HTH_ARAC_FAMILY_2"/>
    <property type="match status" value="1"/>
</dbReference>
<dbReference type="InterPro" id="IPR018060">
    <property type="entry name" value="HTH_AraC"/>
</dbReference>
<name>A0A2G1VCY5_9GAMM</name>